<evidence type="ECO:0000256" key="2">
    <source>
        <dbReference type="SAM" id="SignalP"/>
    </source>
</evidence>
<protein>
    <recommendedName>
        <fullName evidence="3">Chemokine interleukin-8-like domain-containing protein</fullName>
    </recommendedName>
</protein>
<dbReference type="InterPro" id="IPR001811">
    <property type="entry name" value="Chemokine_IL8-like_dom"/>
</dbReference>
<feature type="signal peptide" evidence="2">
    <location>
        <begin position="1"/>
        <end position="26"/>
    </location>
</feature>
<evidence type="ECO:0000259" key="3">
    <source>
        <dbReference type="Pfam" id="PF00048"/>
    </source>
</evidence>
<dbReference type="EMBL" id="JAYMGO010000024">
    <property type="protein sequence ID" value="KAL1248505.1"/>
    <property type="molecule type" value="Genomic_DNA"/>
</dbReference>
<gene>
    <name evidence="4" type="ORF">QQF64_021823</name>
</gene>
<dbReference type="Proteomes" id="UP001558613">
    <property type="component" value="Unassembled WGS sequence"/>
</dbReference>
<dbReference type="InterPro" id="IPR036048">
    <property type="entry name" value="Interleukin_8-like_sf"/>
</dbReference>
<evidence type="ECO:0000256" key="1">
    <source>
        <dbReference type="ARBA" id="ARBA00022514"/>
    </source>
</evidence>
<evidence type="ECO:0000313" key="5">
    <source>
        <dbReference type="Proteomes" id="UP001558613"/>
    </source>
</evidence>
<comment type="caution">
    <text evidence="4">The sequence shown here is derived from an EMBL/GenBank/DDBJ whole genome shotgun (WGS) entry which is preliminary data.</text>
</comment>
<evidence type="ECO:0000313" key="4">
    <source>
        <dbReference type="EMBL" id="KAL1248505.1"/>
    </source>
</evidence>
<keyword evidence="5" id="KW-1185">Reference proteome</keyword>
<organism evidence="4 5">
    <name type="scientific">Cirrhinus molitorella</name>
    <name type="common">mud carp</name>
    <dbReference type="NCBI Taxonomy" id="172907"/>
    <lineage>
        <taxon>Eukaryota</taxon>
        <taxon>Metazoa</taxon>
        <taxon>Chordata</taxon>
        <taxon>Craniata</taxon>
        <taxon>Vertebrata</taxon>
        <taxon>Euteleostomi</taxon>
        <taxon>Actinopterygii</taxon>
        <taxon>Neopterygii</taxon>
        <taxon>Teleostei</taxon>
        <taxon>Ostariophysi</taxon>
        <taxon>Cypriniformes</taxon>
        <taxon>Cyprinidae</taxon>
        <taxon>Labeoninae</taxon>
        <taxon>Labeonini</taxon>
        <taxon>Cirrhinus</taxon>
    </lineage>
</organism>
<feature type="chain" id="PRO_5045713303" description="Chemokine interleukin-8-like domain-containing protein" evidence="2">
    <location>
        <begin position="27"/>
        <end position="92"/>
    </location>
</feature>
<dbReference type="Pfam" id="PF00048">
    <property type="entry name" value="IL8"/>
    <property type="match status" value="1"/>
</dbReference>
<keyword evidence="2" id="KW-0732">Signal</keyword>
<dbReference type="SUPFAM" id="SSF54117">
    <property type="entry name" value="Interleukin 8-like chemokines"/>
    <property type="match status" value="1"/>
</dbReference>
<name>A0ABR3L828_9TELE</name>
<sequence length="92" mass="10560">METRRILLRSLAVAVVIASVFWTTTAHEKYKQCCRAVATAEVTDPIINIRLQQESSSCVRAVIIETERGEFCCDPKQQWVLKKVKQFFKINS</sequence>
<proteinExistence type="predicted"/>
<dbReference type="Gene3D" id="2.40.50.40">
    <property type="match status" value="1"/>
</dbReference>
<reference evidence="4 5" key="1">
    <citation type="submission" date="2023-09" db="EMBL/GenBank/DDBJ databases">
        <authorList>
            <person name="Wang M."/>
        </authorList>
    </citation>
    <scope>NUCLEOTIDE SEQUENCE [LARGE SCALE GENOMIC DNA]</scope>
    <source>
        <strain evidence="4">GT-2023</strain>
        <tissue evidence="4">Liver</tissue>
    </source>
</reference>
<keyword evidence="1" id="KW-0202">Cytokine</keyword>
<feature type="domain" description="Chemokine interleukin-8-like" evidence="3">
    <location>
        <begin position="32"/>
        <end position="86"/>
    </location>
</feature>
<accession>A0ABR3L828</accession>